<dbReference type="EC" id="7.1.1.-" evidence="13"/>
<name>A0A1I0DUK0_9PROT</name>
<keyword evidence="4 13" id="KW-1003">Cell membrane</keyword>
<feature type="transmembrane region" description="Helical" evidence="13">
    <location>
        <begin position="146"/>
        <end position="169"/>
    </location>
</feature>
<feature type="transmembrane region" description="Helical" evidence="13">
    <location>
        <begin position="88"/>
        <end position="112"/>
    </location>
</feature>
<dbReference type="Pfam" id="PF00499">
    <property type="entry name" value="Oxidored_q3"/>
    <property type="match status" value="1"/>
</dbReference>
<dbReference type="InterPro" id="IPR042106">
    <property type="entry name" value="Nuo/plastoQ_OxRdtase_6_NuoJ"/>
</dbReference>
<keyword evidence="6 13" id="KW-0874">Quinone</keyword>
<dbReference type="NCBIfam" id="NF005162">
    <property type="entry name" value="PRK06638.1-1"/>
    <property type="match status" value="1"/>
</dbReference>
<dbReference type="Gene3D" id="1.20.120.1200">
    <property type="entry name" value="NADH-ubiquinone/plastoquinone oxidoreductase chain 6, subunit NuoJ"/>
    <property type="match status" value="1"/>
</dbReference>
<keyword evidence="7" id="KW-1278">Translocase</keyword>
<feature type="transmembrane region" description="Helical" evidence="13">
    <location>
        <begin position="56"/>
        <end position="76"/>
    </location>
</feature>
<evidence type="ECO:0000313" key="15">
    <source>
        <dbReference type="Proteomes" id="UP000183339"/>
    </source>
</evidence>
<dbReference type="GO" id="GO:0048038">
    <property type="term" value="F:quinone binding"/>
    <property type="evidence" value="ECO:0007669"/>
    <property type="project" value="UniProtKB-UniRule"/>
</dbReference>
<evidence type="ECO:0000256" key="6">
    <source>
        <dbReference type="ARBA" id="ARBA00022719"/>
    </source>
</evidence>
<comment type="similarity">
    <text evidence="2 13">Belongs to the complex I subunit 6 family.</text>
</comment>
<protein>
    <recommendedName>
        <fullName evidence="3 13">NADH-quinone oxidoreductase subunit J</fullName>
        <ecNumber evidence="13">7.1.1.-</ecNumber>
    </recommendedName>
</protein>
<proteinExistence type="inferred from homology"/>
<keyword evidence="9 13" id="KW-0520">NAD</keyword>
<dbReference type="RefSeq" id="WP_074707813.1">
    <property type="nucleotide sequence ID" value="NZ_FOHI01000005.1"/>
</dbReference>
<organism evidence="14 15">
    <name type="scientific">Nitrosospira multiformis</name>
    <dbReference type="NCBI Taxonomy" id="1231"/>
    <lineage>
        <taxon>Bacteria</taxon>
        <taxon>Pseudomonadati</taxon>
        <taxon>Pseudomonadota</taxon>
        <taxon>Betaproteobacteria</taxon>
        <taxon>Nitrosomonadales</taxon>
        <taxon>Nitrosomonadaceae</taxon>
        <taxon>Nitrosospira</taxon>
    </lineage>
</organism>
<evidence type="ECO:0000256" key="4">
    <source>
        <dbReference type="ARBA" id="ARBA00022475"/>
    </source>
</evidence>
<evidence type="ECO:0000256" key="7">
    <source>
        <dbReference type="ARBA" id="ARBA00022967"/>
    </source>
</evidence>
<dbReference type="AlphaFoldDB" id="A0A1I0DUK0"/>
<evidence type="ECO:0000256" key="13">
    <source>
        <dbReference type="RuleBase" id="RU004429"/>
    </source>
</evidence>
<dbReference type="GO" id="GO:0008137">
    <property type="term" value="F:NADH dehydrogenase (ubiquinone) activity"/>
    <property type="evidence" value="ECO:0007669"/>
    <property type="project" value="UniProtKB-UniRule"/>
</dbReference>
<dbReference type="FunFam" id="1.20.120.1200:FF:000001">
    <property type="entry name" value="NADH-quinone oxidoreductase subunit J"/>
    <property type="match status" value="1"/>
</dbReference>
<evidence type="ECO:0000256" key="2">
    <source>
        <dbReference type="ARBA" id="ARBA00005698"/>
    </source>
</evidence>
<comment type="catalytic activity">
    <reaction evidence="12 13">
        <text>a quinone + NADH + 5 H(+)(in) = a quinol + NAD(+) + 4 H(+)(out)</text>
        <dbReference type="Rhea" id="RHEA:57888"/>
        <dbReference type="ChEBI" id="CHEBI:15378"/>
        <dbReference type="ChEBI" id="CHEBI:24646"/>
        <dbReference type="ChEBI" id="CHEBI:57540"/>
        <dbReference type="ChEBI" id="CHEBI:57945"/>
        <dbReference type="ChEBI" id="CHEBI:132124"/>
    </reaction>
</comment>
<dbReference type="InterPro" id="IPR001457">
    <property type="entry name" value="NADH_UbQ/plastoQ_OxRdtase_su6"/>
</dbReference>
<dbReference type="OrthoDB" id="9790848at2"/>
<evidence type="ECO:0000256" key="10">
    <source>
        <dbReference type="ARBA" id="ARBA00023136"/>
    </source>
</evidence>
<dbReference type="EMBL" id="FOHI01000005">
    <property type="protein sequence ID" value="SET36180.1"/>
    <property type="molecule type" value="Genomic_DNA"/>
</dbReference>
<feature type="transmembrane region" description="Helical" evidence="13">
    <location>
        <begin position="30"/>
        <end position="50"/>
    </location>
</feature>
<comment type="subcellular location">
    <subcellularLocation>
        <location evidence="1 13">Cell membrane</location>
        <topology evidence="1 13">Multi-pass membrane protein</topology>
    </subcellularLocation>
</comment>
<dbReference type="PANTHER" id="PTHR33269">
    <property type="entry name" value="NADH-UBIQUINONE OXIDOREDUCTASE CHAIN 6"/>
    <property type="match status" value="1"/>
</dbReference>
<evidence type="ECO:0000256" key="5">
    <source>
        <dbReference type="ARBA" id="ARBA00022692"/>
    </source>
</evidence>
<feature type="transmembrane region" description="Helical" evidence="13">
    <location>
        <begin position="6"/>
        <end position="23"/>
    </location>
</feature>
<accession>A0A1I0DUK0</accession>
<sequence>MEATFYLSGVIAVAATLMVITRASAVHALLYLIVSLLAVAIIFFVLGAPFVAALEVIIYAGAVMVLFVFVIMMLNLGKAAAVKEREWLSPGMWVGPSILSALLLAELIYILVQNVQDVQGAYGGTAISSGAVIDSKEVGIALFGPYLLGVELASLLLLAGLVGACHLGWHTELRFGSHSASRSDRARS</sequence>
<dbReference type="PANTHER" id="PTHR33269:SF17">
    <property type="entry name" value="NADH-UBIQUINONE OXIDOREDUCTASE CHAIN 6"/>
    <property type="match status" value="1"/>
</dbReference>
<comment type="function">
    <text evidence="13">NDH-1 shuttles electrons from NADH, via FMN and iron-sulfur (Fe-S) centers, to quinones in the respiratory chain. Couples the redox reaction to proton translocation (for every two electrons transferred, four hydrogen ions are translocated across the cytoplasmic membrane), and thus conserves the redox energy in a proton gradient.</text>
</comment>
<evidence type="ECO:0000256" key="3">
    <source>
        <dbReference type="ARBA" id="ARBA00019907"/>
    </source>
</evidence>
<reference evidence="14 15" key="1">
    <citation type="submission" date="2016-10" db="EMBL/GenBank/DDBJ databases">
        <authorList>
            <person name="de Groot N.N."/>
        </authorList>
    </citation>
    <scope>NUCLEOTIDE SEQUENCE [LARGE SCALE GENOMIC DNA]</scope>
    <source>
        <strain evidence="14 15">Nl7</strain>
    </source>
</reference>
<evidence type="ECO:0000256" key="9">
    <source>
        <dbReference type="ARBA" id="ARBA00023027"/>
    </source>
</evidence>
<evidence type="ECO:0000256" key="11">
    <source>
        <dbReference type="ARBA" id="ARBA00025811"/>
    </source>
</evidence>
<keyword evidence="10 13" id="KW-0472">Membrane</keyword>
<keyword evidence="8 13" id="KW-1133">Transmembrane helix</keyword>
<comment type="subunit">
    <text evidence="11">Composed of 13 different subunits. Subunits NuoA, H, J, K, L, M, N constitute the membrane sector of the complex.</text>
</comment>
<dbReference type="GO" id="GO:0005886">
    <property type="term" value="C:plasma membrane"/>
    <property type="evidence" value="ECO:0007669"/>
    <property type="project" value="UniProtKB-SubCell"/>
</dbReference>
<evidence type="ECO:0000256" key="8">
    <source>
        <dbReference type="ARBA" id="ARBA00022989"/>
    </source>
</evidence>
<evidence type="ECO:0000256" key="1">
    <source>
        <dbReference type="ARBA" id="ARBA00004651"/>
    </source>
</evidence>
<evidence type="ECO:0000256" key="12">
    <source>
        <dbReference type="ARBA" id="ARBA00047712"/>
    </source>
</evidence>
<dbReference type="Proteomes" id="UP000183339">
    <property type="component" value="Unassembled WGS sequence"/>
</dbReference>
<keyword evidence="5 13" id="KW-0812">Transmembrane</keyword>
<gene>
    <name evidence="14" type="ORF">SAMN05216412_105185</name>
</gene>
<evidence type="ECO:0000313" key="14">
    <source>
        <dbReference type="EMBL" id="SET36180.1"/>
    </source>
</evidence>